<dbReference type="EMBL" id="JASPKY010000013">
    <property type="protein sequence ID" value="KAK9753505.1"/>
    <property type="molecule type" value="Genomic_DNA"/>
</dbReference>
<comment type="caution">
    <text evidence="2">The sequence shown here is derived from an EMBL/GenBank/DDBJ whole genome shotgun (WGS) entry which is preliminary data.</text>
</comment>
<evidence type="ECO:0000256" key="1">
    <source>
        <dbReference type="SAM" id="MobiDB-lite"/>
    </source>
</evidence>
<feature type="region of interest" description="Disordered" evidence="1">
    <location>
        <begin position="83"/>
        <end position="110"/>
    </location>
</feature>
<organism evidence="2 3">
    <name type="scientific">Popillia japonica</name>
    <name type="common">Japanese beetle</name>
    <dbReference type="NCBI Taxonomy" id="7064"/>
    <lineage>
        <taxon>Eukaryota</taxon>
        <taxon>Metazoa</taxon>
        <taxon>Ecdysozoa</taxon>
        <taxon>Arthropoda</taxon>
        <taxon>Hexapoda</taxon>
        <taxon>Insecta</taxon>
        <taxon>Pterygota</taxon>
        <taxon>Neoptera</taxon>
        <taxon>Endopterygota</taxon>
        <taxon>Coleoptera</taxon>
        <taxon>Polyphaga</taxon>
        <taxon>Scarabaeiformia</taxon>
        <taxon>Scarabaeidae</taxon>
        <taxon>Rutelinae</taxon>
        <taxon>Popillia</taxon>
    </lineage>
</organism>
<dbReference type="Proteomes" id="UP001458880">
    <property type="component" value="Unassembled WGS sequence"/>
</dbReference>
<name>A0AAW1N4T7_POPJA</name>
<evidence type="ECO:0000313" key="2">
    <source>
        <dbReference type="EMBL" id="KAK9753505.1"/>
    </source>
</evidence>
<evidence type="ECO:0000313" key="3">
    <source>
        <dbReference type="Proteomes" id="UP001458880"/>
    </source>
</evidence>
<gene>
    <name evidence="2" type="ORF">QE152_g2056</name>
</gene>
<accession>A0AAW1N4T7</accession>
<dbReference type="AlphaFoldDB" id="A0AAW1N4T7"/>
<keyword evidence="3" id="KW-1185">Reference proteome</keyword>
<proteinExistence type="predicted"/>
<reference evidence="2 3" key="1">
    <citation type="journal article" date="2024" name="BMC Genomics">
        <title>De novo assembly and annotation of Popillia japonica's genome with initial clues to its potential as an invasive pest.</title>
        <authorList>
            <person name="Cucini C."/>
            <person name="Boschi S."/>
            <person name="Funari R."/>
            <person name="Cardaioli E."/>
            <person name="Iannotti N."/>
            <person name="Marturano G."/>
            <person name="Paoli F."/>
            <person name="Bruttini M."/>
            <person name="Carapelli A."/>
            <person name="Frati F."/>
            <person name="Nardi F."/>
        </authorList>
    </citation>
    <scope>NUCLEOTIDE SEQUENCE [LARGE SCALE GENOMIC DNA]</scope>
    <source>
        <strain evidence="2">DMR45628</strain>
    </source>
</reference>
<protein>
    <submittedName>
        <fullName evidence="2">Uncharacterized protein</fullName>
    </submittedName>
</protein>
<feature type="compositionally biased region" description="Acidic residues" evidence="1">
    <location>
        <begin position="91"/>
        <end position="110"/>
    </location>
</feature>
<sequence>MTEESKRYNKKRAEVKDYQPGTLVMIKRKAPSTGESRKLQEKYKEPYVIVEQLLQDRYPIKDMPETQRNQKFYRGVAAVDALKPFPMQNPDESDETNDDDYEDSENEMPM</sequence>